<dbReference type="OrthoDB" id="432881at2759"/>
<dbReference type="InterPro" id="IPR045150">
    <property type="entry name" value="CYB561D1/2"/>
</dbReference>
<accession>A0A420IN27</accession>
<dbReference type="EMBL" id="MCBR01007536">
    <property type="protein sequence ID" value="RKF75958.1"/>
    <property type="molecule type" value="Genomic_DNA"/>
</dbReference>
<dbReference type="GO" id="GO:0140575">
    <property type="term" value="F:transmembrane monodehydroascorbate reductase activity"/>
    <property type="evidence" value="ECO:0007669"/>
    <property type="project" value="InterPro"/>
</dbReference>
<keyword evidence="5 11" id="KW-0812">Transmembrane</keyword>
<comment type="subcellular location">
    <subcellularLocation>
        <location evidence="2">Membrane</location>
        <topology evidence="2">Multi-pass membrane protein</topology>
    </subcellularLocation>
</comment>
<keyword evidence="10 11" id="KW-0472">Membrane</keyword>
<gene>
    <name evidence="13" type="ORF">GcC1_075028</name>
</gene>
<proteinExistence type="predicted"/>
<evidence type="ECO:0000259" key="12">
    <source>
        <dbReference type="PROSITE" id="PS50939"/>
    </source>
</evidence>
<dbReference type="GO" id="GO:0016020">
    <property type="term" value="C:membrane"/>
    <property type="evidence" value="ECO:0007669"/>
    <property type="project" value="UniProtKB-SubCell"/>
</dbReference>
<feature type="transmembrane region" description="Helical" evidence="11">
    <location>
        <begin position="214"/>
        <end position="234"/>
    </location>
</feature>
<dbReference type="Pfam" id="PF03188">
    <property type="entry name" value="Cytochrom_B561"/>
    <property type="match status" value="1"/>
</dbReference>
<evidence type="ECO:0000256" key="4">
    <source>
        <dbReference type="ARBA" id="ARBA00022617"/>
    </source>
</evidence>
<evidence type="ECO:0000256" key="7">
    <source>
        <dbReference type="ARBA" id="ARBA00022982"/>
    </source>
</evidence>
<evidence type="ECO:0000256" key="11">
    <source>
        <dbReference type="SAM" id="Phobius"/>
    </source>
</evidence>
<keyword evidence="9" id="KW-0408">Iron</keyword>
<dbReference type="PANTHER" id="PTHR15422:SF45">
    <property type="entry name" value="CYTOCHROME B561 DOMAIN-CONTAINING PROTEIN"/>
    <property type="match status" value="1"/>
</dbReference>
<dbReference type="Proteomes" id="UP000285405">
    <property type="component" value="Unassembled WGS sequence"/>
</dbReference>
<comment type="caution">
    <text evidence="13">The sequence shown here is derived from an EMBL/GenBank/DDBJ whole genome shotgun (WGS) entry which is preliminary data.</text>
</comment>
<feature type="transmembrane region" description="Helical" evidence="11">
    <location>
        <begin position="41"/>
        <end position="65"/>
    </location>
</feature>
<evidence type="ECO:0000313" key="14">
    <source>
        <dbReference type="Proteomes" id="UP000285405"/>
    </source>
</evidence>
<organism evidence="13 14">
    <name type="scientific">Golovinomyces cichoracearum</name>
    <dbReference type="NCBI Taxonomy" id="62708"/>
    <lineage>
        <taxon>Eukaryota</taxon>
        <taxon>Fungi</taxon>
        <taxon>Dikarya</taxon>
        <taxon>Ascomycota</taxon>
        <taxon>Pezizomycotina</taxon>
        <taxon>Leotiomycetes</taxon>
        <taxon>Erysiphales</taxon>
        <taxon>Erysiphaceae</taxon>
        <taxon>Golovinomyces</taxon>
    </lineage>
</organism>
<reference evidence="13 14" key="1">
    <citation type="journal article" date="2018" name="BMC Genomics">
        <title>Comparative genome analyses reveal sequence features reflecting distinct modes of host-adaptation between dicot and monocot powdery mildew.</title>
        <authorList>
            <person name="Wu Y."/>
            <person name="Ma X."/>
            <person name="Pan Z."/>
            <person name="Kale S.D."/>
            <person name="Song Y."/>
            <person name="King H."/>
            <person name="Zhang Q."/>
            <person name="Presley C."/>
            <person name="Deng X."/>
            <person name="Wei C.I."/>
            <person name="Xiao S."/>
        </authorList>
    </citation>
    <scope>NUCLEOTIDE SEQUENCE [LARGE SCALE GENOMIC DNA]</scope>
    <source>
        <strain evidence="13">UCSC1</strain>
    </source>
</reference>
<keyword evidence="8 11" id="KW-1133">Transmembrane helix</keyword>
<evidence type="ECO:0000256" key="6">
    <source>
        <dbReference type="ARBA" id="ARBA00022723"/>
    </source>
</evidence>
<evidence type="ECO:0000256" key="10">
    <source>
        <dbReference type="ARBA" id="ARBA00023136"/>
    </source>
</evidence>
<feature type="transmembrane region" description="Helical" evidence="11">
    <location>
        <begin position="186"/>
        <end position="202"/>
    </location>
</feature>
<feature type="transmembrane region" description="Helical" evidence="11">
    <location>
        <begin position="107"/>
        <end position="127"/>
    </location>
</feature>
<evidence type="ECO:0000256" key="8">
    <source>
        <dbReference type="ARBA" id="ARBA00022989"/>
    </source>
</evidence>
<evidence type="ECO:0000313" key="13">
    <source>
        <dbReference type="EMBL" id="RKF75958.1"/>
    </source>
</evidence>
<evidence type="ECO:0000256" key="3">
    <source>
        <dbReference type="ARBA" id="ARBA00022448"/>
    </source>
</evidence>
<protein>
    <submittedName>
        <fullName evidence="13">Putative cytochrome b561</fullName>
    </submittedName>
</protein>
<dbReference type="CDD" id="cd08761">
    <property type="entry name" value="Cyt_b561_CYB561D2_like"/>
    <property type="match status" value="1"/>
</dbReference>
<dbReference type="PROSITE" id="PS50939">
    <property type="entry name" value="CYTOCHROME_B561"/>
    <property type="match status" value="1"/>
</dbReference>
<feature type="transmembrane region" description="Helical" evidence="11">
    <location>
        <begin position="77"/>
        <end position="95"/>
    </location>
</feature>
<dbReference type="PANTHER" id="PTHR15422">
    <property type="entry name" value="OS05G0565100 PROTEIN"/>
    <property type="match status" value="1"/>
</dbReference>
<keyword evidence="7" id="KW-0249">Electron transport</keyword>
<dbReference type="SMART" id="SM00665">
    <property type="entry name" value="B561"/>
    <property type="match status" value="1"/>
</dbReference>
<evidence type="ECO:0000256" key="1">
    <source>
        <dbReference type="ARBA" id="ARBA00001970"/>
    </source>
</evidence>
<dbReference type="GO" id="GO:0046872">
    <property type="term" value="F:metal ion binding"/>
    <property type="evidence" value="ECO:0007669"/>
    <property type="project" value="UniProtKB-KW"/>
</dbReference>
<dbReference type="InterPro" id="IPR006593">
    <property type="entry name" value="Cyt_b561/ferric_Rdtase_TM"/>
</dbReference>
<feature type="domain" description="Cytochrome b561" evidence="12">
    <location>
        <begin position="39"/>
        <end position="240"/>
    </location>
</feature>
<evidence type="ECO:0000256" key="5">
    <source>
        <dbReference type="ARBA" id="ARBA00022692"/>
    </source>
</evidence>
<keyword evidence="6" id="KW-0479">Metal-binding</keyword>
<evidence type="ECO:0000256" key="9">
    <source>
        <dbReference type="ARBA" id="ARBA00023004"/>
    </source>
</evidence>
<comment type="cofactor">
    <cofactor evidence="1">
        <name>heme b</name>
        <dbReference type="ChEBI" id="CHEBI:60344"/>
    </cofactor>
</comment>
<sequence>MASATSLPVTSSTQLSTEDMPLLGRIGDAVQRDGKPLYANLFLGTAILSQVGIILLTAAVWTSILTRDIILFSYHPLFNSAGILLLVQAILILQPTHTITQKRSGTIVHAVLIGIGFSALVVGLIIIEYNKFSHNGAHFKSTHAILGFVTYGILVIQTLVGFTQYFMPSLYGGVTNAKVIYKYHRMSGYVALLLMLAAVVTATKTTFNINALHIKTWIVITTSIMIIIGIFPRVKLYKLGYRRTQGTQ</sequence>
<name>A0A420IN27_9PEZI</name>
<keyword evidence="4" id="KW-0349">Heme</keyword>
<evidence type="ECO:0000256" key="2">
    <source>
        <dbReference type="ARBA" id="ARBA00004141"/>
    </source>
</evidence>
<dbReference type="Gene3D" id="1.20.120.1770">
    <property type="match status" value="1"/>
</dbReference>
<dbReference type="AlphaFoldDB" id="A0A420IN27"/>
<keyword evidence="3" id="KW-0813">Transport</keyword>
<feature type="transmembrane region" description="Helical" evidence="11">
    <location>
        <begin position="148"/>
        <end position="166"/>
    </location>
</feature>